<reference evidence="4 5" key="1">
    <citation type="submission" date="2023-01" db="EMBL/GenBank/DDBJ databases">
        <title>Psychrosphaera sp. nov., isolated from marine algae.</title>
        <authorList>
            <person name="Bayburt H."/>
            <person name="Choi B.J."/>
            <person name="Kim J.M."/>
            <person name="Choi D.G."/>
            <person name="Jeon C.O."/>
        </authorList>
    </citation>
    <scope>NUCLEOTIDE SEQUENCE [LARGE SCALE GENOMIC DNA]</scope>
    <source>
        <strain evidence="4 5">G1-22</strain>
    </source>
</reference>
<dbReference type="PROSITE" id="PS50405">
    <property type="entry name" value="GST_CTER"/>
    <property type="match status" value="1"/>
</dbReference>
<dbReference type="PANTHER" id="PTHR42673:SF21">
    <property type="entry name" value="GLUTATHIONE S-TRANSFERASE YFCF"/>
    <property type="match status" value="1"/>
</dbReference>
<dbReference type="SFLD" id="SFLDS00019">
    <property type="entry name" value="Glutathione_Transferase_(cytos"/>
    <property type="match status" value="1"/>
</dbReference>
<dbReference type="Gene3D" id="1.20.1050.10">
    <property type="match status" value="1"/>
</dbReference>
<dbReference type="PANTHER" id="PTHR42673">
    <property type="entry name" value="MALEYLACETOACETATE ISOMERASE"/>
    <property type="match status" value="1"/>
</dbReference>
<organism evidence="4 5">
    <name type="scientific">Psychrosphaera algicola</name>
    <dbReference type="NCBI Taxonomy" id="3023714"/>
    <lineage>
        <taxon>Bacteria</taxon>
        <taxon>Pseudomonadati</taxon>
        <taxon>Pseudomonadota</taxon>
        <taxon>Gammaproteobacteria</taxon>
        <taxon>Alteromonadales</taxon>
        <taxon>Pseudoalteromonadaceae</taxon>
        <taxon>Psychrosphaera</taxon>
    </lineage>
</organism>
<dbReference type="SUPFAM" id="SSF52833">
    <property type="entry name" value="Thioredoxin-like"/>
    <property type="match status" value="1"/>
</dbReference>
<dbReference type="PROSITE" id="PS50404">
    <property type="entry name" value="GST_NTER"/>
    <property type="match status" value="1"/>
</dbReference>
<dbReference type="Proteomes" id="UP001528411">
    <property type="component" value="Unassembled WGS sequence"/>
</dbReference>
<dbReference type="SFLD" id="SFLDG00358">
    <property type="entry name" value="Main_(cytGST)"/>
    <property type="match status" value="1"/>
</dbReference>
<name>A0ABT5FJJ4_9GAMM</name>
<evidence type="ECO:0000259" key="3">
    <source>
        <dbReference type="PROSITE" id="PS50405"/>
    </source>
</evidence>
<dbReference type="CDD" id="cd03191">
    <property type="entry name" value="GST_C_Zeta"/>
    <property type="match status" value="1"/>
</dbReference>
<keyword evidence="4" id="KW-0413">Isomerase</keyword>
<dbReference type="InterPro" id="IPR036282">
    <property type="entry name" value="Glutathione-S-Trfase_C_sf"/>
</dbReference>
<evidence type="ECO:0000259" key="2">
    <source>
        <dbReference type="PROSITE" id="PS50404"/>
    </source>
</evidence>
<comment type="caution">
    <text evidence="4">The sequence shown here is derived from an EMBL/GenBank/DDBJ whole genome shotgun (WGS) entry which is preliminary data.</text>
</comment>
<dbReference type="Pfam" id="PF02798">
    <property type="entry name" value="GST_N"/>
    <property type="match status" value="1"/>
</dbReference>
<dbReference type="EMBL" id="JAQOMS010000002">
    <property type="protein sequence ID" value="MDC2891368.1"/>
    <property type="molecule type" value="Genomic_DNA"/>
</dbReference>
<dbReference type="InterPro" id="IPR010987">
    <property type="entry name" value="Glutathione-S-Trfase_C-like"/>
</dbReference>
<dbReference type="InterPro" id="IPR040079">
    <property type="entry name" value="Glutathione_S-Trfase"/>
</dbReference>
<protein>
    <submittedName>
        <fullName evidence="4">Maleylacetoacetate isomerase</fullName>
        <ecNumber evidence="4">5.2.1.2</ecNumber>
    </submittedName>
</protein>
<feature type="domain" description="GST N-terminal" evidence="2">
    <location>
        <begin position="1"/>
        <end position="82"/>
    </location>
</feature>
<dbReference type="InterPro" id="IPR004045">
    <property type="entry name" value="Glutathione_S-Trfase_N"/>
</dbReference>
<dbReference type="Pfam" id="PF14497">
    <property type="entry name" value="GST_C_3"/>
    <property type="match status" value="1"/>
</dbReference>
<dbReference type="InterPro" id="IPR005955">
    <property type="entry name" value="GST_Zeta"/>
</dbReference>
<evidence type="ECO:0000313" key="4">
    <source>
        <dbReference type="EMBL" id="MDC2891368.1"/>
    </source>
</evidence>
<dbReference type="InterPro" id="IPR036249">
    <property type="entry name" value="Thioredoxin-like_sf"/>
</dbReference>
<dbReference type="CDD" id="cd03042">
    <property type="entry name" value="GST_N_Zeta"/>
    <property type="match status" value="1"/>
</dbReference>
<evidence type="ECO:0000313" key="5">
    <source>
        <dbReference type="Proteomes" id="UP001528411"/>
    </source>
</evidence>
<feature type="domain" description="GST C-terminal" evidence="3">
    <location>
        <begin position="87"/>
        <end position="212"/>
    </location>
</feature>
<dbReference type="InterPro" id="IPR034333">
    <property type="entry name" value="GST_Zeta_N"/>
</dbReference>
<dbReference type="Gene3D" id="3.40.30.10">
    <property type="entry name" value="Glutaredoxin"/>
    <property type="match status" value="1"/>
</dbReference>
<keyword evidence="5" id="KW-1185">Reference proteome</keyword>
<evidence type="ECO:0000256" key="1">
    <source>
        <dbReference type="ARBA" id="ARBA00010007"/>
    </source>
</evidence>
<accession>A0ABT5FJJ4</accession>
<gene>
    <name evidence="4" type="primary">maiA</name>
    <name evidence="4" type="ORF">PN838_24775</name>
</gene>
<dbReference type="InterPro" id="IPR004046">
    <property type="entry name" value="GST_C"/>
</dbReference>
<dbReference type="RefSeq" id="WP_272182370.1">
    <property type="nucleotide sequence ID" value="NZ_JAQOMS010000002.1"/>
</dbReference>
<dbReference type="EC" id="5.2.1.2" evidence="4"/>
<dbReference type="NCBIfam" id="TIGR01262">
    <property type="entry name" value="maiA"/>
    <property type="match status" value="1"/>
</dbReference>
<dbReference type="InterPro" id="IPR034330">
    <property type="entry name" value="GST_Zeta_C"/>
</dbReference>
<dbReference type="GO" id="GO:0016034">
    <property type="term" value="F:maleylacetoacetate isomerase activity"/>
    <property type="evidence" value="ECO:0007669"/>
    <property type="project" value="UniProtKB-EC"/>
</dbReference>
<proteinExistence type="inferred from homology"/>
<comment type="similarity">
    <text evidence="1">Belongs to the GST superfamily. Zeta family.</text>
</comment>
<sequence>MTLFGYWRSSAAYRVRIALNLKGLQYEQKSVHLIKDGGQQHAEDYADLNPNKLVPTLVDGEFTLNQSLAILEYLEIKYPNINLLPANLADNMKCRALALDLACDIHPLNNLRVLQYLTGPLAQSEEQKMQWYFNWLEVGFTAFEKSINKVAGNFCFGDHVSWADLCLIPQVYNAERFNFDMSPYPLIQRVVAHCRTLDAFTKAAPENQPDAV</sequence>
<dbReference type="SUPFAM" id="SSF47616">
    <property type="entry name" value="GST C-terminal domain-like"/>
    <property type="match status" value="1"/>
</dbReference>